<evidence type="ECO:0000313" key="8">
    <source>
        <dbReference type="EMBL" id="PSN96740.1"/>
    </source>
</evidence>
<comment type="similarity">
    <text evidence="2 6">Belongs to the EF-1-beta/EF-1-delta family.</text>
</comment>
<dbReference type="PANTHER" id="PTHR39647:SF1">
    <property type="entry name" value="ELONGATION FACTOR 1-BETA"/>
    <property type="match status" value="1"/>
</dbReference>
<comment type="function">
    <text evidence="1 6">Promotes the exchange of GDP for GTP in EF-1-alpha/GDP, thus allowing the regeneration of EF-1-alpha/GTP that could then be used to form the ternary complex EF-1-alpha/GTP/AAtRNA.</text>
</comment>
<dbReference type="InterPro" id="IPR014038">
    <property type="entry name" value="EF1B_bsu/dsu_GNE"/>
</dbReference>
<evidence type="ECO:0000259" key="7">
    <source>
        <dbReference type="SMART" id="SM00888"/>
    </source>
</evidence>
<dbReference type="PANTHER" id="PTHR39647">
    <property type="entry name" value="ELONGATION FACTOR 1-BETA"/>
    <property type="match status" value="1"/>
</dbReference>
<dbReference type="InterPro" id="IPR014717">
    <property type="entry name" value="Transl_elong_EF1B/ribsomal_bS6"/>
</dbReference>
<organism evidence="8 9">
    <name type="scientific">Candidatus Marsarchaeota G2 archaeon ECH_B_2</name>
    <dbReference type="NCBI Taxonomy" id="1978160"/>
    <lineage>
        <taxon>Archaea</taxon>
        <taxon>Candidatus Marsarchaeota</taxon>
        <taxon>Candidatus Marsarchaeota group 2</taxon>
    </lineage>
</organism>
<dbReference type="SUPFAM" id="SSF54984">
    <property type="entry name" value="eEF-1beta-like"/>
    <property type="match status" value="1"/>
</dbReference>
<gene>
    <name evidence="6" type="primary">ef1b</name>
    <name evidence="8" type="ORF">B9Q06_00930</name>
</gene>
<protein>
    <recommendedName>
        <fullName evidence="3 6">Elongation factor 1-beta</fullName>
        <shortName evidence="6">EF-1-beta</shortName>
    </recommendedName>
    <alternativeName>
        <fullName evidence="6">aEF-1beta</fullName>
    </alternativeName>
</protein>
<dbReference type="InterPro" id="IPR004542">
    <property type="entry name" value="Transl_elong_EF1B_B_arc"/>
</dbReference>
<evidence type="ECO:0000256" key="2">
    <source>
        <dbReference type="ARBA" id="ARBA00007411"/>
    </source>
</evidence>
<comment type="caution">
    <text evidence="8">The sequence shown here is derived from an EMBL/GenBank/DDBJ whole genome shotgun (WGS) entry which is preliminary data.</text>
</comment>
<name>A0A2R6BDM5_9ARCH</name>
<evidence type="ECO:0000256" key="6">
    <source>
        <dbReference type="HAMAP-Rule" id="MF_00043"/>
    </source>
</evidence>
<dbReference type="SMART" id="SM00888">
    <property type="entry name" value="EF1_GNE"/>
    <property type="match status" value="1"/>
</dbReference>
<dbReference type="Proteomes" id="UP000241284">
    <property type="component" value="Unassembled WGS sequence"/>
</dbReference>
<accession>A0A2R6BDM5</accession>
<dbReference type="EMBL" id="NEXH01000001">
    <property type="protein sequence ID" value="PSN96740.1"/>
    <property type="molecule type" value="Genomic_DNA"/>
</dbReference>
<evidence type="ECO:0000256" key="4">
    <source>
        <dbReference type="ARBA" id="ARBA00022768"/>
    </source>
</evidence>
<proteinExistence type="inferred from homology"/>
<dbReference type="NCBIfam" id="NF001670">
    <property type="entry name" value="PRK00435.1"/>
    <property type="match status" value="1"/>
</dbReference>
<feature type="domain" description="Translation elongation factor EF1B beta/delta subunit guanine nucleotide exchange" evidence="7">
    <location>
        <begin position="8"/>
        <end position="94"/>
    </location>
</feature>
<dbReference type="HAMAP" id="MF_00043">
    <property type="entry name" value="EF1_beta"/>
    <property type="match status" value="1"/>
</dbReference>
<keyword evidence="4 6" id="KW-0251">Elongation factor</keyword>
<dbReference type="AlphaFoldDB" id="A0A2R6BDM5"/>
<dbReference type="Gene3D" id="3.30.70.60">
    <property type="match status" value="1"/>
</dbReference>
<evidence type="ECO:0000256" key="3">
    <source>
        <dbReference type="ARBA" id="ARBA00017600"/>
    </source>
</evidence>
<reference evidence="8 9" key="1">
    <citation type="submission" date="2017-04" db="EMBL/GenBank/DDBJ databases">
        <title>Novel microbial lineages endemic to geothermal iron-oxide mats fill important gaps in the evolutionary history of Archaea.</title>
        <authorList>
            <person name="Jay Z.J."/>
            <person name="Beam J.P."/>
            <person name="Dlakic M."/>
            <person name="Rusch D.B."/>
            <person name="Kozubal M.A."/>
            <person name="Inskeep W.P."/>
        </authorList>
    </citation>
    <scope>NUCLEOTIDE SEQUENCE [LARGE SCALE GENOMIC DNA]</scope>
    <source>
        <strain evidence="8">ECH_B_2</strain>
    </source>
</reference>
<dbReference type="GO" id="GO:0003746">
    <property type="term" value="F:translation elongation factor activity"/>
    <property type="evidence" value="ECO:0007669"/>
    <property type="project" value="UniProtKB-UniRule"/>
</dbReference>
<dbReference type="NCBIfam" id="TIGR00489">
    <property type="entry name" value="aEF-1_beta"/>
    <property type="match status" value="1"/>
</dbReference>
<sequence length="94" mass="10273">MVCMAAGKVVVVGKVYPKSVDTDRAKLLDEVKQKLQGVAEIKKADEEPIAFGLVALRLHMIVPENLDGGTEVIESLVSSLDSVSNIEIEYVYRL</sequence>
<evidence type="ECO:0000313" key="9">
    <source>
        <dbReference type="Proteomes" id="UP000241284"/>
    </source>
</evidence>
<dbReference type="InterPro" id="IPR036219">
    <property type="entry name" value="eEF-1beta-like_sf"/>
</dbReference>
<evidence type="ECO:0000256" key="1">
    <source>
        <dbReference type="ARBA" id="ARBA00003815"/>
    </source>
</evidence>
<dbReference type="Pfam" id="PF00736">
    <property type="entry name" value="EF1_GNE"/>
    <property type="match status" value="1"/>
</dbReference>
<keyword evidence="5 6" id="KW-0648">Protein biosynthesis</keyword>
<evidence type="ECO:0000256" key="5">
    <source>
        <dbReference type="ARBA" id="ARBA00022917"/>
    </source>
</evidence>